<evidence type="ECO:0000259" key="8">
    <source>
        <dbReference type="PROSITE" id="PS50222"/>
    </source>
</evidence>
<evidence type="ECO:0000256" key="2">
    <source>
        <dbReference type="ARBA" id="ARBA00005253"/>
    </source>
</evidence>
<dbReference type="Pfam" id="PF24827">
    <property type="entry name" value="AstE_AspA_cat"/>
    <property type="match status" value="1"/>
</dbReference>
<comment type="cofactor">
    <cofactor evidence="1">
        <name>Zn(2+)</name>
        <dbReference type="ChEBI" id="CHEBI:29105"/>
    </cofactor>
</comment>
<dbReference type="Pfam" id="PF13499">
    <property type="entry name" value="EF-hand_7"/>
    <property type="match status" value="1"/>
</dbReference>
<dbReference type="SUPFAM" id="SSF53187">
    <property type="entry name" value="Zn-dependent exopeptidases"/>
    <property type="match status" value="1"/>
</dbReference>
<dbReference type="Gene3D" id="1.10.238.10">
    <property type="entry name" value="EF-hand"/>
    <property type="match status" value="2"/>
</dbReference>
<dbReference type="PANTHER" id="PTHR15162">
    <property type="entry name" value="ASPARTOACYLASE"/>
    <property type="match status" value="1"/>
</dbReference>
<evidence type="ECO:0000256" key="4">
    <source>
        <dbReference type="ARBA" id="ARBA00022737"/>
    </source>
</evidence>
<dbReference type="GO" id="GO:0005509">
    <property type="term" value="F:calcium ion binding"/>
    <property type="evidence" value="ECO:0007669"/>
    <property type="project" value="InterPro"/>
</dbReference>
<feature type="domain" description="EF-hand" evidence="8">
    <location>
        <begin position="367"/>
        <end position="402"/>
    </location>
</feature>
<dbReference type="SMART" id="SM00054">
    <property type="entry name" value="EFh"/>
    <property type="match status" value="3"/>
</dbReference>
<dbReference type="CDD" id="cd00051">
    <property type="entry name" value="EFh"/>
    <property type="match status" value="1"/>
</dbReference>
<dbReference type="PROSITE" id="PS00018">
    <property type="entry name" value="EF_HAND_1"/>
    <property type="match status" value="3"/>
</dbReference>
<comment type="caution">
    <text evidence="9">The sequence shown here is derived from an EMBL/GenBank/DDBJ whole genome shotgun (WGS) entry which is preliminary data.</text>
</comment>
<dbReference type="PANTHER" id="PTHR15162:SF7">
    <property type="entry name" value="SUCCINYLGLUTAMATE DESUCCINYLASE"/>
    <property type="match status" value="1"/>
</dbReference>
<dbReference type="AlphaFoldDB" id="A0AAD5LU53"/>
<name>A0AAD5LU53_PYTIN</name>
<protein>
    <recommendedName>
        <fullName evidence="8">EF-hand domain-containing protein</fullName>
    </recommendedName>
</protein>
<keyword evidence="6" id="KW-0862">Zinc</keyword>
<proteinExistence type="inferred from homology"/>
<dbReference type="InterPro" id="IPR018247">
    <property type="entry name" value="EF_Hand_1_Ca_BS"/>
</dbReference>
<dbReference type="Gene3D" id="3.40.630.10">
    <property type="entry name" value="Zn peptidases"/>
    <property type="match status" value="1"/>
</dbReference>
<dbReference type="GO" id="GO:0043226">
    <property type="term" value="C:organelle"/>
    <property type="evidence" value="ECO:0007669"/>
    <property type="project" value="UniProtKB-ARBA"/>
</dbReference>
<dbReference type="PROSITE" id="PS50222">
    <property type="entry name" value="EF_HAND_2"/>
    <property type="match status" value="3"/>
</dbReference>
<keyword evidence="3" id="KW-0479">Metal-binding</keyword>
<reference evidence="9" key="1">
    <citation type="submission" date="2021-12" db="EMBL/GenBank/DDBJ databases">
        <title>Prjna785345.</title>
        <authorList>
            <person name="Rujirawat T."/>
            <person name="Krajaejun T."/>
        </authorList>
    </citation>
    <scope>NUCLEOTIDE SEQUENCE</scope>
    <source>
        <strain evidence="9">Pi057C3</strain>
    </source>
</reference>
<dbReference type="Proteomes" id="UP001209570">
    <property type="component" value="Unassembled WGS sequence"/>
</dbReference>
<dbReference type="InterPro" id="IPR011992">
    <property type="entry name" value="EF-hand-dom_pair"/>
</dbReference>
<keyword evidence="4" id="KW-0677">Repeat</keyword>
<evidence type="ECO:0000256" key="1">
    <source>
        <dbReference type="ARBA" id="ARBA00001947"/>
    </source>
</evidence>
<dbReference type="FunFam" id="1.10.238.10:FF:000178">
    <property type="entry name" value="Calmodulin-2 A"/>
    <property type="match status" value="1"/>
</dbReference>
<gene>
    <name evidence="9" type="ORF">P43SY_000988</name>
</gene>
<evidence type="ECO:0000313" key="9">
    <source>
        <dbReference type="EMBL" id="KAJ0392412.1"/>
    </source>
</evidence>
<evidence type="ECO:0000256" key="3">
    <source>
        <dbReference type="ARBA" id="ARBA00022723"/>
    </source>
</evidence>
<dbReference type="InterPro" id="IPR002048">
    <property type="entry name" value="EF_hand_dom"/>
</dbReference>
<sequence length="473" mass="52047">MQIRHAWNSLSKLGDGIYRFTRHREHARNARRGLNVTIVGGVHGNERIGVLVLDSLRQALLHTSQKQELLVTPGASVTLVYANERALRICKRGSERHADLNRCFTTEIITGGEGDGFEEKRARELAPVFADSDVLIDIHSTNKPSEPFLRIAGHPGGISAEAKRIASRLPCKILLRDPRFLLAGGRVALTDEYVGACGGLGICFESGIATDLSQAKVESITQAIVDILQFDTGAAVSSGHHQLVDKDVSTKAHEVYEITDVFKLTDEGFRWGDGVGTSNFQRVEAGSPIGFIGADGMARPLAVDYDAFIVFPKIPELWQLNASQSSGNSTQEIDACRESFVHFDRDGSGTIDKYELAKVLEAMGQKPTDEELFQMIAEVDNDNSGEIEFAEFLKVMEAQKIRAAQYDDESDFIDAFVACGGNPDKTGHVERRMLVQLIKKDFGLPIDIDRMIDELDTDGSGEIEYEEFKALLS</sequence>
<evidence type="ECO:0000256" key="6">
    <source>
        <dbReference type="ARBA" id="ARBA00022833"/>
    </source>
</evidence>
<evidence type="ECO:0000256" key="5">
    <source>
        <dbReference type="ARBA" id="ARBA00022801"/>
    </source>
</evidence>
<organism evidence="9 10">
    <name type="scientific">Pythium insidiosum</name>
    <name type="common">Pythiosis disease agent</name>
    <dbReference type="NCBI Taxonomy" id="114742"/>
    <lineage>
        <taxon>Eukaryota</taxon>
        <taxon>Sar</taxon>
        <taxon>Stramenopiles</taxon>
        <taxon>Oomycota</taxon>
        <taxon>Peronosporomycetes</taxon>
        <taxon>Pythiales</taxon>
        <taxon>Pythiaceae</taxon>
        <taxon>Pythium</taxon>
    </lineage>
</organism>
<evidence type="ECO:0000313" key="10">
    <source>
        <dbReference type="Proteomes" id="UP001209570"/>
    </source>
</evidence>
<dbReference type="GO" id="GO:0005829">
    <property type="term" value="C:cytosol"/>
    <property type="evidence" value="ECO:0007669"/>
    <property type="project" value="TreeGrafter"/>
</dbReference>
<comment type="similarity">
    <text evidence="2">Belongs to the centrin family.</text>
</comment>
<keyword evidence="7" id="KW-0106">Calcium</keyword>
<dbReference type="Pfam" id="PF00036">
    <property type="entry name" value="EF-hand_1"/>
    <property type="match status" value="1"/>
</dbReference>
<evidence type="ECO:0000256" key="7">
    <source>
        <dbReference type="ARBA" id="ARBA00022837"/>
    </source>
</evidence>
<dbReference type="EMBL" id="JAKCXM010000640">
    <property type="protein sequence ID" value="KAJ0392412.1"/>
    <property type="molecule type" value="Genomic_DNA"/>
</dbReference>
<dbReference type="SUPFAM" id="SSF47473">
    <property type="entry name" value="EF-hand"/>
    <property type="match status" value="1"/>
</dbReference>
<dbReference type="InterPro" id="IPR050178">
    <property type="entry name" value="AspA/AstE_fam"/>
</dbReference>
<dbReference type="InterPro" id="IPR055438">
    <property type="entry name" value="AstE_AspA_cat"/>
</dbReference>
<keyword evidence="5" id="KW-0378">Hydrolase</keyword>
<dbReference type="GO" id="GO:0016788">
    <property type="term" value="F:hydrolase activity, acting on ester bonds"/>
    <property type="evidence" value="ECO:0007669"/>
    <property type="project" value="InterPro"/>
</dbReference>
<keyword evidence="10" id="KW-1185">Reference proteome</keyword>
<accession>A0AAD5LU53</accession>
<feature type="domain" description="EF-hand" evidence="8">
    <location>
        <begin position="331"/>
        <end position="366"/>
    </location>
</feature>
<feature type="domain" description="EF-hand" evidence="8">
    <location>
        <begin position="443"/>
        <end position="473"/>
    </location>
</feature>